<keyword evidence="6" id="KW-0964">Secreted</keyword>
<dbReference type="InterPro" id="IPR004963">
    <property type="entry name" value="PAE/NOTUM"/>
</dbReference>
<dbReference type="EMBL" id="CAKOAT010123710">
    <property type="protein sequence ID" value="CAH8334058.1"/>
    <property type="molecule type" value="Genomic_DNA"/>
</dbReference>
<keyword evidence="4 6" id="KW-0134">Cell wall</keyword>
<comment type="subcellular location">
    <subcellularLocation>
        <location evidence="2 6">Secreted</location>
        <location evidence="2 6">Cell wall</location>
    </subcellularLocation>
</comment>
<dbReference type="Proteomes" id="UP001642260">
    <property type="component" value="Unassembled WGS sequence"/>
</dbReference>
<evidence type="ECO:0000313" key="8">
    <source>
        <dbReference type="Proteomes" id="UP001642260"/>
    </source>
</evidence>
<comment type="similarity">
    <text evidence="3 6">Belongs to the pectinacetylesterase family.</text>
</comment>
<dbReference type="PANTHER" id="PTHR21562">
    <property type="entry name" value="NOTUM-RELATED"/>
    <property type="match status" value="1"/>
</dbReference>
<keyword evidence="8" id="KW-1185">Reference proteome</keyword>
<evidence type="ECO:0000256" key="6">
    <source>
        <dbReference type="RuleBase" id="RU363114"/>
    </source>
</evidence>
<sequence length="115" mass="12859">MGNTNSPSAVNLSKVLNRYDFFSDGSPPPKLSLSSNHLSCCRKVLGGGWCDTIRNFVYRKTSRHGSSKYMDKNIPFTGILSDQSAENPDFYNWTRVKVRYCVGGYFSGDSENKVS</sequence>
<reference evidence="7 8" key="1">
    <citation type="submission" date="2022-03" db="EMBL/GenBank/DDBJ databases">
        <authorList>
            <person name="Macdonald S."/>
            <person name="Ahmed S."/>
            <person name="Newling K."/>
        </authorList>
    </citation>
    <scope>NUCLEOTIDE SEQUENCE [LARGE SCALE GENOMIC DNA]</scope>
</reference>
<comment type="function">
    <text evidence="1 6">Hydrolyzes acetyl esters in homogalacturonan regions of pectin. In type I primary cell wall, galacturonic acid residues of pectin can be acetylated at the O-2 and O-3 positions. Decreasing the degree of acetylation of pectin gels in vitro alters their physical properties.</text>
</comment>
<evidence type="ECO:0000256" key="5">
    <source>
        <dbReference type="ARBA" id="ARBA00023316"/>
    </source>
</evidence>
<dbReference type="AlphaFoldDB" id="A0ABC8JNZ4"/>
<keyword evidence="5 6" id="KW-0961">Cell wall biogenesis/degradation</keyword>
<evidence type="ECO:0000313" key="7">
    <source>
        <dbReference type="EMBL" id="CAH8334058.1"/>
    </source>
</evidence>
<dbReference type="GO" id="GO:0016787">
    <property type="term" value="F:hydrolase activity"/>
    <property type="evidence" value="ECO:0007669"/>
    <property type="project" value="UniProtKB-KW"/>
</dbReference>
<accession>A0ABC8JNZ4</accession>
<evidence type="ECO:0000256" key="2">
    <source>
        <dbReference type="ARBA" id="ARBA00004191"/>
    </source>
</evidence>
<comment type="caution">
    <text evidence="7">The sequence shown here is derived from an EMBL/GenBank/DDBJ whole genome shotgun (WGS) entry which is preliminary data.</text>
</comment>
<evidence type="ECO:0000256" key="4">
    <source>
        <dbReference type="ARBA" id="ARBA00022512"/>
    </source>
</evidence>
<dbReference type="EC" id="3.1.1.-" evidence="6"/>
<evidence type="ECO:0000256" key="3">
    <source>
        <dbReference type="ARBA" id="ARBA00005784"/>
    </source>
</evidence>
<dbReference type="GO" id="GO:0071555">
    <property type="term" value="P:cell wall organization"/>
    <property type="evidence" value="ECO:0007669"/>
    <property type="project" value="UniProtKB-KW"/>
</dbReference>
<protein>
    <recommendedName>
        <fullName evidence="6">Pectin acetylesterase</fullName>
        <ecNumber evidence="6">3.1.1.-</ecNumber>
    </recommendedName>
</protein>
<dbReference type="Pfam" id="PF03283">
    <property type="entry name" value="PAE"/>
    <property type="match status" value="1"/>
</dbReference>
<name>A0ABC8JNZ4_ERUVS</name>
<keyword evidence="6" id="KW-0378">Hydrolase</keyword>
<organism evidence="7 8">
    <name type="scientific">Eruca vesicaria subsp. sativa</name>
    <name type="common">Garden rocket</name>
    <name type="synonym">Eruca sativa</name>
    <dbReference type="NCBI Taxonomy" id="29727"/>
    <lineage>
        <taxon>Eukaryota</taxon>
        <taxon>Viridiplantae</taxon>
        <taxon>Streptophyta</taxon>
        <taxon>Embryophyta</taxon>
        <taxon>Tracheophyta</taxon>
        <taxon>Spermatophyta</taxon>
        <taxon>Magnoliopsida</taxon>
        <taxon>eudicotyledons</taxon>
        <taxon>Gunneridae</taxon>
        <taxon>Pentapetalae</taxon>
        <taxon>rosids</taxon>
        <taxon>malvids</taxon>
        <taxon>Brassicales</taxon>
        <taxon>Brassicaceae</taxon>
        <taxon>Brassiceae</taxon>
        <taxon>Eruca</taxon>
    </lineage>
</organism>
<evidence type="ECO:0000256" key="1">
    <source>
        <dbReference type="ARBA" id="ARBA00003534"/>
    </source>
</evidence>
<gene>
    <name evidence="7" type="ORF">ERUC_LOCUS13016</name>
</gene>
<dbReference type="PANTHER" id="PTHR21562:SF75">
    <property type="entry name" value="PECTIN ACETYLESTERASE 2"/>
    <property type="match status" value="1"/>
</dbReference>
<proteinExistence type="inferred from homology"/>